<accession>A0ABT0W8V5</accession>
<proteinExistence type="predicted"/>
<evidence type="ECO:0000313" key="2">
    <source>
        <dbReference type="Proteomes" id="UP001523262"/>
    </source>
</evidence>
<sequence length="94" mass="11198">MITLIRRKKEISGFLTNFQSYADWDGGKYYLSLNTDNPKGTLTLIKYPDGKFTYHRKNESYWDIKEIRVDNDILMEIIWGFRKAINECIRKKAV</sequence>
<dbReference type="EMBL" id="JAMQCR010000001">
    <property type="protein sequence ID" value="MCM2532738.1"/>
    <property type="molecule type" value="Genomic_DNA"/>
</dbReference>
<comment type="caution">
    <text evidence="1">The sequence shown here is derived from an EMBL/GenBank/DDBJ whole genome shotgun (WGS) entry which is preliminary data.</text>
</comment>
<name>A0ABT0W8V5_9BACI</name>
<keyword evidence="2" id="KW-1185">Reference proteome</keyword>
<organism evidence="1 2">
    <name type="scientific">Neobacillus pocheonensis</name>
    <dbReference type="NCBI Taxonomy" id="363869"/>
    <lineage>
        <taxon>Bacteria</taxon>
        <taxon>Bacillati</taxon>
        <taxon>Bacillota</taxon>
        <taxon>Bacilli</taxon>
        <taxon>Bacillales</taxon>
        <taxon>Bacillaceae</taxon>
        <taxon>Neobacillus</taxon>
    </lineage>
</organism>
<reference evidence="1 2" key="1">
    <citation type="submission" date="2022-06" db="EMBL/GenBank/DDBJ databases">
        <authorList>
            <person name="Jeon C.O."/>
        </authorList>
    </citation>
    <scope>NUCLEOTIDE SEQUENCE [LARGE SCALE GENOMIC DNA]</scope>
    <source>
        <strain evidence="1 2">KCTC 13943</strain>
    </source>
</reference>
<protein>
    <submittedName>
        <fullName evidence="1">Uncharacterized protein</fullName>
    </submittedName>
</protein>
<dbReference type="Proteomes" id="UP001523262">
    <property type="component" value="Unassembled WGS sequence"/>
</dbReference>
<gene>
    <name evidence="1" type="ORF">NDK43_10525</name>
</gene>
<evidence type="ECO:0000313" key="1">
    <source>
        <dbReference type="EMBL" id="MCM2532738.1"/>
    </source>
</evidence>